<dbReference type="SUPFAM" id="SSF51735">
    <property type="entry name" value="NAD(P)-binding Rossmann-fold domains"/>
    <property type="match status" value="1"/>
</dbReference>
<dbReference type="GO" id="GO:0005829">
    <property type="term" value="C:cytosol"/>
    <property type="evidence" value="ECO:0007669"/>
    <property type="project" value="TreeGrafter"/>
</dbReference>
<dbReference type="RefSeq" id="WP_014182012.1">
    <property type="nucleotide sequence ID" value="NC_016582.1"/>
</dbReference>
<evidence type="ECO:0000313" key="5">
    <source>
        <dbReference type="Proteomes" id="UP000000377"/>
    </source>
</evidence>
<evidence type="ECO:0000259" key="3">
    <source>
        <dbReference type="Pfam" id="PF04321"/>
    </source>
</evidence>
<dbReference type="InterPro" id="IPR005913">
    <property type="entry name" value="dTDP_dehydrorham_reduct"/>
</dbReference>
<dbReference type="AlphaFoldDB" id="D7C7L7"/>
<dbReference type="GO" id="GO:0019305">
    <property type="term" value="P:dTDP-rhamnose biosynthetic process"/>
    <property type="evidence" value="ECO:0007669"/>
    <property type="project" value="UniProtKB-UniPathway"/>
</dbReference>
<dbReference type="NCBIfam" id="TIGR01214">
    <property type="entry name" value="rmlD"/>
    <property type="match status" value="1"/>
</dbReference>
<dbReference type="Gene3D" id="3.40.50.720">
    <property type="entry name" value="NAD(P)-binding Rossmann-like Domain"/>
    <property type="match status" value="1"/>
</dbReference>
<dbReference type="InterPro" id="IPR029903">
    <property type="entry name" value="RmlD-like-bd"/>
</dbReference>
<dbReference type="Gene3D" id="3.90.25.10">
    <property type="entry name" value="UDP-galactose 4-epimerase, domain 1"/>
    <property type="match status" value="1"/>
</dbReference>
<keyword evidence="5" id="KW-1185">Reference proteome</keyword>
<dbReference type="GO" id="GO:0008831">
    <property type="term" value="F:dTDP-4-dehydrorhamnose reductase activity"/>
    <property type="evidence" value="ECO:0007669"/>
    <property type="project" value="UniProtKB-EC"/>
</dbReference>
<dbReference type="UniPathway" id="UPA00124"/>
<evidence type="ECO:0000313" key="4">
    <source>
        <dbReference type="EMBL" id="ADI12565.1"/>
    </source>
</evidence>
<accession>D7C7L7</accession>
<dbReference type="CDD" id="cd05254">
    <property type="entry name" value="dTDP_HR_like_SDR_e"/>
    <property type="match status" value="1"/>
</dbReference>
<dbReference type="PATRIC" id="fig|749414.3.peg.9726"/>
<comment type="pathway">
    <text evidence="2">Carbohydrate biosynthesis; dTDP-L-rhamnose biosynthesis.</text>
</comment>
<dbReference type="InterPro" id="IPR036291">
    <property type="entry name" value="NAD(P)-bd_dom_sf"/>
</dbReference>
<sequence>MNEAWLVTGSGGLLGQDVMTGLREAGETAKGFDHKGLDITDAHAVRDALAKHRPAIVINCAAFAAPDKAETDEEGALRINGEGTRNLADACAEFQAHLIHISTDYVFSGDDSGGAAVPFAEDAPTCPVNAYGRTKVAGERAVFACLPRTGYVFRTAWLFGAGRANFVRTMIRLEREKDHVDVVADQCGQPTWTMDAAGQLLRLGRAALGGQAPAGAYHGSAGGQASWYELAQEVFRLLGADPQRVRPSTGAAFGRPAPRPAYSVLGHARWHTVGIEPIRHWRAGLEAAFPSLLKAEEPAQPI</sequence>
<dbReference type="Proteomes" id="UP000000377">
    <property type="component" value="Chromosome"/>
</dbReference>
<keyword evidence="2" id="KW-0521">NADP</keyword>
<evidence type="ECO:0000256" key="2">
    <source>
        <dbReference type="RuleBase" id="RU364082"/>
    </source>
</evidence>
<dbReference type="EC" id="1.1.1.133" evidence="2"/>
<proteinExistence type="inferred from homology"/>
<dbReference type="KEGG" id="sbh:SBI_09447"/>
<reference evidence="4 5" key="1">
    <citation type="journal article" date="2010" name="J. Bacteriol.">
        <title>Genome sequence of the milbemycin-producing bacterium Streptomyces bingchenggensis.</title>
        <authorList>
            <person name="Wang X.J."/>
            <person name="Yan Y.J."/>
            <person name="Zhang B."/>
            <person name="An J."/>
            <person name="Wang J.J."/>
            <person name="Tian J."/>
            <person name="Jiang L."/>
            <person name="Chen Y.H."/>
            <person name="Huang S.X."/>
            <person name="Yin M."/>
            <person name="Zhang J."/>
            <person name="Gao A.L."/>
            <person name="Liu C.X."/>
            <person name="Zhu Z.X."/>
            <person name="Xiang W.S."/>
        </authorList>
    </citation>
    <scope>NUCLEOTIDE SEQUENCE [LARGE SCALE GENOMIC DNA]</scope>
    <source>
        <strain evidence="4 5">BCW-1</strain>
    </source>
</reference>
<keyword evidence="2" id="KW-0560">Oxidoreductase</keyword>
<dbReference type="STRING" id="749414.SBI_09447"/>
<dbReference type="PANTHER" id="PTHR10491:SF4">
    <property type="entry name" value="METHIONINE ADENOSYLTRANSFERASE 2 SUBUNIT BETA"/>
    <property type="match status" value="1"/>
</dbReference>
<organism evidence="4 5">
    <name type="scientific">Streptomyces bingchenggensis (strain BCW-1)</name>
    <dbReference type="NCBI Taxonomy" id="749414"/>
    <lineage>
        <taxon>Bacteria</taxon>
        <taxon>Bacillati</taxon>
        <taxon>Actinomycetota</taxon>
        <taxon>Actinomycetes</taxon>
        <taxon>Kitasatosporales</taxon>
        <taxon>Streptomycetaceae</taxon>
        <taxon>Streptomyces</taxon>
    </lineage>
</organism>
<comment type="function">
    <text evidence="2">Catalyzes the reduction of dTDP-6-deoxy-L-lyxo-4-hexulose to yield dTDP-L-rhamnose.</text>
</comment>
<dbReference type="PANTHER" id="PTHR10491">
    <property type="entry name" value="DTDP-4-DEHYDRORHAMNOSE REDUCTASE"/>
    <property type="match status" value="1"/>
</dbReference>
<feature type="domain" description="RmlD-like substrate binding" evidence="3">
    <location>
        <begin position="6"/>
        <end position="289"/>
    </location>
</feature>
<name>D7C7L7_STRBB</name>
<evidence type="ECO:0000256" key="1">
    <source>
        <dbReference type="ARBA" id="ARBA00010944"/>
    </source>
</evidence>
<dbReference type="Pfam" id="PF04321">
    <property type="entry name" value="RmlD_sub_bind"/>
    <property type="match status" value="1"/>
</dbReference>
<gene>
    <name evidence="4" type="ordered locus">SBI_09447</name>
</gene>
<protein>
    <recommendedName>
        <fullName evidence="2">dTDP-4-dehydrorhamnose reductase</fullName>
        <ecNumber evidence="2">1.1.1.133</ecNumber>
    </recommendedName>
</protein>
<comment type="similarity">
    <text evidence="1 2">Belongs to the dTDP-4-dehydrorhamnose reductase family.</text>
</comment>
<dbReference type="HOGENOM" id="CLU_045518_1_0_11"/>
<dbReference type="EMBL" id="CP002047">
    <property type="protein sequence ID" value="ADI12565.1"/>
    <property type="molecule type" value="Genomic_DNA"/>
</dbReference>
<dbReference type="eggNOG" id="COG1091">
    <property type="taxonomic scope" value="Bacteria"/>
</dbReference>